<sequence length="151" mass="17760">MNESTFYNQLPVSLFKNNVDDNSRIFEGFLDIWGIDEAKEEVNIFELKKPDNYPLGIISELLFYTLFQRDILDKKIIYKNIENIKDYRGIKSLINSNCTKVKGYFLTTKLHPLIDEKLITFMNFHLKSYDIQLESIKYCVDKEGNIESINA</sequence>
<name>A0A645GZH7_9ZZZZ</name>
<dbReference type="AlphaFoldDB" id="A0A645GZH7"/>
<reference evidence="1" key="1">
    <citation type="submission" date="2019-08" db="EMBL/GenBank/DDBJ databases">
        <authorList>
            <person name="Kucharzyk K."/>
            <person name="Murdoch R.W."/>
            <person name="Higgins S."/>
            <person name="Loffler F."/>
        </authorList>
    </citation>
    <scope>NUCLEOTIDE SEQUENCE</scope>
</reference>
<protein>
    <submittedName>
        <fullName evidence="1">Uncharacterized protein</fullName>
    </submittedName>
</protein>
<dbReference type="EMBL" id="VSSQ01084035">
    <property type="protein sequence ID" value="MPN32177.1"/>
    <property type="molecule type" value="Genomic_DNA"/>
</dbReference>
<accession>A0A645GZH7</accession>
<proteinExistence type="predicted"/>
<comment type="caution">
    <text evidence="1">The sequence shown here is derived from an EMBL/GenBank/DDBJ whole genome shotgun (WGS) entry which is preliminary data.</text>
</comment>
<evidence type="ECO:0000313" key="1">
    <source>
        <dbReference type="EMBL" id="MPN32177.1"/>
    </source>
</evidence>
<gene>
    <name evidence="1" type="ORF">SDC9_179653</name>
</gene>
<organism evidence="1">
    <name type="scientific">bioreactor metagenome</name>
    <dbReference type="NCBI Taxonomy" id="1076179"/>
    <lineage>
        <taxon>unclassified sequences</taxon>
        <taxon>metagenomes</taxon>
        <taxon>ecological metagenomes</taxon>
    </lineage>
</organism>